<dbReference type="Proteomes" id="UP000005536">
    <property type="component" value="Unassembled WGS sequence"/>
</dbReference>
<reference evidence="1 2" key="1">
    <citation type="submission" date="2010-02" db="EMBL/GenBank/DDBJ databases">
        <authorList>
            <person name="Weinstock G."/>
            <person name="Sodergren E."/>
            <person name="Clifton S."/>
            <person name="Fulton L."/>
            <person name="Fulton B."/>
            <person name="Courtney L."/>
            <person name="Fronick C."/>
            <person name="Harrison M."/>
            <person name="Strong C."/>
            <person name="Farmer C."/>
            <person name="Delahaunty K."/>
            <person name="Markovic C."/>
            <person name="Hall O."/>
            <person name="Minx P."/>
            <person name="Tomlinson C."/>
            <person name="Mitreva M."/>
            <person name="Nelson J."/>
            <person name="Hou S."/>
            <person name="Wollam A."/>
            <person name="Pepin K.H."/>
            <person name="Johnson M."/>
            <person name="Bhonagiri V."/>
            <person name="Zhang X."/>
            <person name="Suruliraj S."/>
            <person name="Warren W."/>
            <person name="Chinwalla A."/>
            <person name="Mardis E.R."/>
            <person name="Wilson R.K."/>
        </authorList>
    </citation>
    <scope>NUCLEOTIDE SEQUENCE [LARGE SCALE GENOMIC DNA]</scope>
    <source>
        <strain evidence="1 2">ATCC 29315</strain>
    </source>
</reference>
<sequence>MPLLIPSAALNVESRFSSTSSAPGFQFRPGAAMLKRSGKCFRRPPYRAETSGFESSLRFYRN</sequence>
<accession>D4DTZ7</accession>
<name>D4DTZ7_NEIEG</name>
<dbReference type="AlphaFoldDB" id="D4DTZ7"/>
<gene>
    <name evidence="1" type="ORF">NEIELOOT_02554</name>
</gene>
<evidence type="ECO:0000313" key="1">
    <source>
        <dbReference type="EMBL" id="EFE48580.1"/>
    </source>
</evidence>
<proteinExistence type="predicted"/>
<organism evidence="1 2">
    <name type="scientific">Neisseria elongata subsp. glycolytica ATCC 29315</name>
    <dbReference type="NCBI Taxonomy" id="546263"/>
    <lineage>
        <taxon>Bacteria</taxon>
        <taxon>Pseudomonadati</taxon>
        <taxon>Pseudomonadota</taxon>
        <taxon>Betaproteobacteria</taxon>
        <taxon>Neisseriales</taxon>
        <taxon>Neisseriaceae</taxon>
        <taxon>Neisseria</taxon>
    </lineage>
</organism>
<comment type="caution">
    <text evidence="1">The sequence shown here is derived from an EMBL/GenBank/DDBJ whole genome shotgun (WGS) entry which is preliminary data.</text>
</comment>
<dbReference type="EMBL" id="ADBF01000253">
    <property type="protein sequence ID" value="EFE48580.1"/>
    <property type="molecule type" value="Genomic_DNA"/>
</dbReference>
<protein>
    <submittedName>
        <fullName evidence="1">Uncharacterized protein</fullName>
    </submittedName>
</protein>
<evidence type="ECO:0000313" key="2">
    <source>
        <dbReference type="Proteomes" id="UP000005536"/>
    </source>
</evidence>